<keyword evidence="3" id="KW-1185">Reference proteome</keyword>
<keyword evidence="1" id="KW-0732">Signal</keyword>
<comment type="caution">
    <text evidence="2">The sequence shown here is derived from an EMBL/GenBank/DDBJ whole genome shotgun (WGS) entry which is preliminary data.</text>
</comment>
<accession>A0A367J746</accession>
<organism evidence="2 3">
    <name type="scientific">Rhizopus stolonifer</name>
    <name type="common">Rhizopus nigricans</name>
    <dbReference type="NCBI Taxonomy" id="4846"/>
    <lineage>
        <taxon>Eukaryota</taxon>
        <taxon>Fungi</taxon>
        <taxon>Fungi incertae sedis</taxon>
        <taxon>Mucoromycota</taxon>
        <taxon>Mucoromycotina</taxon>
        <taxon>Mucoromycetes</taxon>
        <taxon>Mucorales</taxon>
        <taxon>Mucorineae</taxon>
        <taxon>Rhizopodaceae</taxon>
        <taxon>Rhizopus</taxon>
    </lineage>
</organism>
<proteinExistence type="predicted"/>
<evidence type="ECO:0008006" key="4">
    <source>
        <dbReference type="Google" id="ProtNLM"/>
    </source>
</evidence>
<name>A0A367J746_RHIST</name>
<evidence type="ECO:0000313" key="3">
    <source>
        <dbReference type="Proteomes" id="UP000253551"/>
    </source>
</evidence>
<dbReference type="STRING" id="4846.A0A367J746"/>
<dbReference type="OrthoDB" id="2507140at2759"/>
<evidence type="ECO:0000313" key="2">
    <source>
        <dbReference type="EMBL" id="RCH85792.1"/>
    </source>
</evidence>
<feature type="chain" id="PRO_5017043280" description="Extracellular membrane protein CFEM domain-containing protein" evidence="1">
    <location>
        <begin position="20"/>
        <end position="163"/>
    </location>
</feature>
<protein>
    <recommendedName>
        <fullName evidence="4">Extracellular membrane protein CFEM domain-containing protein</fullName>
    </recommendedName>
</protein>
<dbReference type="AlphaFoldDB" id="A0A367J746"/>
<evidence type="ECO:0000256" key="1">
    <source>
        <dbReference type="SAM" id="SignalP"/>
    </source>
</evidence>
<gene>
    <name evidence="2" type="ORF">CU098_008329</name>
</gene>
<feature type="signal peptide" evidence="1">
    <location>
        <begin position="1"/>
        <end position="19"/>
    </location>
</feature>
<sequence>MKSTLFTVIASCSLAVVSAQNITASETPTPSFTSDCPVQSVFDLCISNQEDYIKRCQELDYACLCSSNKQKLSCWYNCPNNGGFIPQQGVVQNYCSMPGANVSVTPWSSSVTPTSTQVIIHSSVTASPAISVTPTKVVSGSSHVAIGKTALTLIGAALAYMLF</sequence>
<reference evidence="2 3" key="1">
    <citation type="journal article" date="2018" name="G3 (Bethesda)">
        <title>Phylogenetic and Phylogenomic Definition of Rhizopus Species.</title>
        <authorList>
            <person name="Gryganskyi A.P."/>
            <person name="Golan J."/>
            <person name="Dolatabadi S."/>
            <person name="Mondo S."/>
            <person name="Robb S."/>
            <person name="Idnurm A."/>
            <person name="Muszewska A."/>
            <person name="Steczkiewicz K."/>
            <person name="Masonjones S."/>
            <person name="Liao H.L."/>
            <person name="Gajdeczka M.T."/>
            <person name="Anike F."/>
            <person name="Vuek A."/>
            <person name="Anishchenko I.M."/>
            <person name="Voigt K."/>
            <person name="de Hoog G.S."/>
            <person name="Smith M.E."/>
            <person name="Heitman J."/>
            <person name="Vilgalys R."/>
            <person name="Stajich J.E."/>
        </authorList>
    </citation>
    <scope>NUCLEOTIDE SEQUENCE [LARGE SCALE GENOMIC DNA]</scope>
    <source>
        <strain evidence="2 3">LSU 92-RS-03</strain>
    </source>
</reference>
<dbReference type="EMBL" id="PJQM01004086">
    <property type="protein sequence ID" value="RCH85792.1"/>
    <property type="molecule type" value="Genomic_DNA"/>
</dbReference>
<dbReference type="Proteomes" id="UP000253551">
    <property type="component" value="Unassembled WGS sequence"/>
</dbReference>